<evidence type="ECO:0000313" key="2">
    <source>
        <dbReference type="Proteomes" id="UP000075885"/>
    </source>
</evidence>
<organism evidence="1 2">
    <name type="scientific">Anopheles epiroticus</name>
    <dbReference type="NCBI Taxonomy" id="199890"/>
    <lineage>
        <taxon>Eukaryota</taxon>
        <taxon>Metazoa</taxon>
        <taxon>Ecdysozoa</taxon>
        <taxon>Arthropoda</taxon>
        <taxon>Hexapoda</taxon>
        <taxon>Insecta</taxon>
        <taxon>Pterygota</taxon>
        <taxon>Neoptera</taxon>
        <taxon>Endopterygota</taxon>
        <taxon>Diptera</taxon>
        <taxon>Nematocera</taxon>
        <taxon>Culicoidea</taxon>
        <taxon>Culicidae</taxon>
        <taxon>Anophelinae</taxon>
        <taxon>Anopheles</taxon>
    </lineage>
</organism>
<evidence type="ECO:0008006" key="3">
    <source>
        <dbReference type="Google" id="ProtNLM"/>
    </source>
</evidence>
<dbReference type="EnsemblMetazoa" id="AEPI011499-RA">
    <property type="protein sequence ID" value="AEPI011499-PA"/>
    <property type="gene ID" value="AEPI011499"/>
</dbReference>
<dbReference type="PANTHER" id="PTHR22955:SF77">
    <property type="entry name" value="ASPARTIC PUTATIVE DOMAIN-CONTAINING PROTEIN-RELATED"/>
    <property type="match status" value="1"/>
</dbReference>
<dbReference type="InterPro" id="IPR008042">
    <property type="entry name" value="Retrotrans_Pao"/>
</dbReference>
<dbReference type="GO" id="GO:0071897">
    <property type="term" value="P:DNA biosynthetic process"/>
    <property type="evidence" value="ECO:0007669"/>
    <property type="project" value="UniProtKB-ARBA"/>
</dbReference>
<proteinExistence type="predicted"/>
<dbReference type="VEuPathDB" id="VectorBase:AEPI011499"/>
<dbReference type="AlphaFoldDB" id="A0A182PX12"/>
<reference evidence="1" key="2">
    <citation type="submission" date="2020-05" db="UniProtKB">
        <authorList>
            <consortium name="EnsemblMetazoa"/>
        </authorList>
    </citation>
    <scope>IDENTIFICATION</scope>
    <source>
        <strain evidence="1">Epiroticus2</strain>
    </source>
</reference>
<dbReference type="SUPFAM" id="SSF56672">
    <property type="entry name" value="DNA/RNA polymerases"/>
    <property type="match status" value="1"/>
</dbReference>
<dbReference type="Pfam" id="PF05380">
    <property type="entry name" value="Peptidase_A17"/>
    <property type="match status" value="1"/>
</dbReference>
<sequence length="426" mass="47924">PLSSDLSRCAHARAAPVLQVRVYTAHIRIFACTKDAFARRSFELERCTTVTYGTACAPFLATRCLLQLSIDEESSFPVAANIIQEDCYVDDILSGASTVAEAIECQTQLLGILHSAGFPPPNPPTKRSVLSEISKLFDPIGLLSPVIIIAKLIMQKIWVAGLPRDTQLEGDILQEWMQFRSSLQHVNNIRIPRCLLYPNHIKVELHGFTDPSKQAFGAALYLRCVYSDASVSLRLICSKSKVAPVKPITTPRMELLGAHLLARLISKVAGSFNLQFSNIILWIDSQIVLTWPTKPPSSLQDLYISTKENPDHVVSRGQLPEALIKNNLRWIGPEFFHHHVYETEILDDLSDDVVPELKTPTVISYYYAHVINSSFRKLKRVVALIQRFILNCQQKDALKRTLIPTFIILELRSAMDLIMKKISMMH</sequence>
<accession>A0A182PX12</accession>
<reference evidence="2" key="1">
    <citation type="submission" date="2013-03" db="EMBL/GenBank/DDBJ databases">
        <title>The Genome Sequence of Anopheles epiroticus epiroticus2.</title>
        <authorList>
            <consortium name="The Broad Institute Genomics Platform"/>
            <person name="Neafsey D.E."/>
            <person name="Howell P."/>
            <person name="Walker B."/>
            <person name="Young S.K."/>
            <person name="Zeng Q."/>
            <person name="Gargeya S."/>
            <person name="Fitzgerald M."/>
            <person name="Haas B."/>
            <person name="Abouelleil A."/>
            <person name="Allen A.W."/>
            <person name="Alvarado L."/>
            <person name="Arachchi H.M."/>
            <person name="Berlin A.M."/>
            <person name="Chapman S.B."/>
            <person name="Gainer-Dewar J."/>
            <person name="Goldberg J."/>
            <person name="Griggs A."/>
            <person name="Gujja S."/>
            <person name="Hansen M."/>
            <person name="Howarth C."/>
            <person name="Imamovic A."/>
            <person name="Ireland A."/>
            <person name="Larimer J."/>
            <person name="McCowan C."/>
            <person name="Murphy C."/>
            <person name="Pearson M."/>
            <person name="Poon T.W."/>
            <person name="Priest M."/>
            <person name="Roberts A."/>
            <person name="Saif S."/>
            <person name="Shea T."/>
            <person name="Sisk P."/>
            <person name="Sykes S."/>
            <person name="Wortman J."/>
            <person name="Nusbaum C."/>
            <person name="Birren B."/>
        </authorList>
    </citation>
    <scope>NUCLEOTIDE SEQUENCE [LARGE SCALE GENOMIC DNA]</scope>
    <source>
        <strain evidence="2">Epiroticus2</strain>
    </source>
</reference>
<dbReference type="Proteomes" id="UP000075885">
    <property type="component" value="Unassembled WGS sequence"/>
</dbReference>
<dbReference type="STRING" id="199890.A0A182PX12"/>
<protein>
    <recommendedName>
        <fullName evidence="3">Reverse transcriptase domain-containing protein</fullName>
    </recommendedName>
</protein>
<evidence type="ECO:0000313" key="1">
    <source>
        <dbReference type="EnsemblMetazoa" id="AEPI011499-PA"/>
    </source>
</evidence>
<keyword evidence="2" id="KW-1185">Reference proteome</keyword>
<dbReference type="PANTHER" id="PTHR22955">
    <property type="entry name" value="RETROTRANSPOSON"/>
    <property type="match status" value="1"/>
</dbReference>
<dbReference type="InterPro" id="IPR043502">
    <property type="entry name" value="DNA/RNA_pol_sf"/>
</dbReference>
<name>A0A182PX12_9DIPT</name>